<dbReference type="InterPro" id="IPR051539">
    <property type="entry name" value="T4SS-coupling_protein"/>
</dbReference>
<dbReference type="PANTHER" id="PTHR37937">
    <property type="entry name" value="CONJUGATIVE TRANSFER: DNA TRANSPORT"/>
    <property type="match status" value="1"/>
</dbReference>
<dbReference type="GO" id="GO:0005886">
    <property type="term" value="C:plasma membrane"/>
    <property type="evidence" value="ECO:0007669"/>
    <property type="project" value="UniProtKB-SubCell"/>
</dbReference>
<keyword evidence="3" id="KW-0812">Transmembrane</keyword>
<dbReference type="CDD" id="cd01983">
    <property type="entry name" value="SIMIBI"/>
    <property type="match status" value="1"/>
</dbReference>
<protein>
    <submittedName>
        <fullName evidence="7">Type IV conjugative transfer system coupling protein TraD</fullName>
    </submittedName>
</protein>
<gene>
    <name evidence="7" type="ORF">B1B_10163</name>
</gene>
<keyword evidence="5" id="KW-0472">Membrane</keyword>
<dbReference type="PANTHER" id="PTHR37937:SF1">
    <property type="entry name" value="CONJUGATIVE TRANSFER: DNA TRANSPORT"/>
    <property type="match status" value="1"/>
</dbReference>
<dbReference type="AlphaFoldDB" id="T0ZZA0"/>
<reference evidence="7" key="2">
    <citation type="journal article" date="2014" name="ISME J.">
        <title>Microbial stratification in low pH oxic and suboxic macroscopic growths along an acid mine drainage.</title>
        <authorList>
            <person name="Mendez-Garcia C."/>
            <person name="Mesa V."/>
            <person name="Sprenger R.R."/>
            <person name="Richter M."/>
            <person name="Diez M.S."/>
            <person name="Solano J."/>
            <person name="Bargiela R."/>
            <person name="Golyshina O.V."/>
            <person name="Manteca A."/>
            <person name="Ramos J.L."/>
            <person name="Gallego J.R."/>
            <person name="Llorente I."/>
            <person name="Martins Dos Santos V.A."/>
            <person name="Jensen O.N."/>
            <person name="Pelaez A.I."/>
            <person name="Sanchez J."/>
            <person name="Ferrer M."/>
        </authorList>
    </citation>
    <scope>NUCLEOTIDE SEQUENCE</scope>
</reference>
<proteinExistence type="predicted"/>
<organism evidence="7">
    <name type="scientific">mine drainage metagenome</name>
    <dbReference type="NCBI Taxonomy" id="410659"/>
    <lineage>
        <taxon>unclassified sequences</taxon>
        <taxon>metagenomes</taxon>
        <taxon>ecological metagenomes</taxon>
    </lineage>
</organism>
<reference evidence="7" key="1">
    <citation type="submission" date="2013-08" db="EMBL/GenBank/DDBJ databases">
        <authorList>
            <person name="Mendez C."/>
            <person name="Richter M."/>
            <person name="Ferrer M."/>
            <person name="Sanchez J."/>
        </authorList>
    </citation>
    <scope>NUCLEOTIDE SEQUENCE</scope>
</reference>
<keyword evidence="4" id="KW-1133">Transmembrane helix</keyword>
<dbReference type="CDD" id="cd01127">
    <property type="entry name" value="TrwB_TraG_TraD_VirD4"/>
    <property type="match status" value="1"/>
</dbReference>
<dbReference type="InterPro" id="IPR019476">
    <property type="entry name" value="T4SS_TraD_DNA-bd"/>
</dbReference>
<evidence type="ECO:0000313" key="7">
    <source>
        <dbReference type="EMBL" id="EQD53571.1"/>
    </source>
</evidence>
<name>T0ZZA0_9ZZZZ</name>
<evidence type="ECO:0000256" key="1">
    <source>
        <dbReference type="ARBA" id="ARBA00004651"/>
    </source>
</evidence>
<accession>T0ZZA0</accession>
<comment type="caution">
    <text evidence="7">The sequence shown here is derived from an EMBL/GenBank/DDBJ whole genome shotgun (WGS) entry which is preliminary data.</text>
</comment>
<comment type="subcellular location">
    <subcellularLocation>
        <location evidence="1">Cell membrane</location>
        <topology evidence="1">Multi-pass membrane protein</topology>
    </subcellularLocation>
</comment>
<dbReference type="SUPFAM" id="SSF52540">
    <property type="entry name" value="P-loop containing nucleoside triphosphate hydrolases"/>
    <property type="match status" value="1"/>
</dbReference>
<dbReference type="InterPro" id="IPR027417">
    <property type="entry name" value="P-loop_NTPase"/>
</dbReference>
<evidence type="ECO:0000256" key="2">
    <source>
        <dbReference type="ARBA" id="ARBA00022475"/>
    </source>
</evidence>
<evidence type="ECO:0000259" key="6">
    <source>
        <dbReference type="Pfam" id="PF10412"/>
    </source>
</evidence>
<evidence type="ECO:0000256" key="3">
    <source>
        <dbReference type="ARBA" id="ARBA00022692"/>
    </source>
</evidence>
<dbReference type="Gene3D" id="3.40.50.300">
    <property type="entry name" value="P-loop containing nucleotide triphosphate hydrolases"/>
    <property type="match status" value="2"/>
</dbReference>
<sequence>MLDFWAGLLSGLGGVVLLWGVFGLTGRLSGLFGRSPRLGRSRHRRGRQSGRFGLLRRLFRALLATLESGRSRPCLRIGAIRIPHDLEPYHLLLAGSPGSGKSVAIQSCLETLRSRGDRVLVADCGGESLARFYQTGDRILNPLDGRSMGWSPLAEMQEGWDAERLAQSLVPERDGPDREWHHYAQSLVAGALERLWLSGSAQTGGFVDALTQFSNADLAALIAGHPCQSLFEEGAQRMLASVRGIVGTYLAPYRFLDRAIGAEGFSIRKWVTRPPSPDWLFLTYRDDQAVLLRPLLAAWLDLAVGAILASEPDPLRRVWIVLDELGALGTVPVLADALTRGRKYGLVCLAGVQTLRQLYRHYGRDGAMILLSCFGSLLVLRTQEAETAEHLSRELGEREIIQRELGFGRGGATHSDRRHLERIVLASEIQNLEDRRGFLVRARGYPIEPVRLPVRERKLVATPFVPVPSPGDRSRPIGMTGEVPW</sequence>
<evidence type="ECO:0000256" key="4">
    <source>
        <dbReference type="ARBA" id="ARBA00022989"/>
    </source>
</evidence>
<evidence type="ECO:0000256" key="5">
    <source>
        <dbReference type="ARBA" id="ARBA00023136"/>
    </source>
</evidence>
<dbReference type="Pfam" id="PF10412">
    <property type="entry name" value="TrwB_AAD_bind"/>
    <property type="match status" value="1"/>
</dbReference>
<keyword evidence="2" id="KW-1003">Cell membrane</keyword>
<dbReference type="EMBL" id="AUZY01006688">
    <property type="protein sequence ID" value="EQD53571.1"/>
    <property type="molecule type" value="Genomic_DNA"/>
</dbReference>
<feature type="domain" description="Type IV secretion system coupling protein TraD DNA-binding" evidence="6">
    <location>
        <begin position="76"/>
        <end position="453"/>
    </location>
</feature>